<keyword evidence="2" id="KW-0808">Transferase</keyword>
<evidence type="ECO:0000313" key="3">
    <source>
        <dbReference type="EMBL" id="MFC1429948.1"/>
    </source>
</evidence>
<dbReference type="GO" id="GO:0016746">
    <property type="term" value="F:acyltransferase activity"/>
    <property type="evidence" value="ECO:0007669"/>
    <property type="project" value="UniProtKB-KW"/>
</dbReference>
<evidence type="ECO:0000313" key="4">
    <source>
        <dbReference type="Proteomes" id="UP001592530"/>
    </source>
</evidence>
<proteinExistence type="predicted"/>
<accession>A0ABV6VF52</accession>
<feature type="domain" description="N-acetyltransferase" evidence="1">
    <location>
        <begin position="24"/>
        <end position="178"/>
    </location>
</feature>
<keyword evidence="5" id="KW-1185">Reference proteome</keyword>
<dbReference type="SUPFAM" id="SSF55729">
    <property type="entry name" value="Acyl-CoA N-acyltransferases (Nat)"/>
    <property type="match status" value="1"/>
</dbReference>
<dbReference type="InterPro" id="IPR000182">
    <property type="entry name" value="GNAT_dom"/>
</dbReference>
<keyword evidence="2" id="KW-0012">Acyltransferase</keyword>
<dbReference type="InterPro" id="IPR016181">
    <property type="entry name" value="Acyl_CoA_acyltransferase"/>
</dbReference>
<comment type="caution">
    <text evidence="2">The sequence shown here is derived from an EMBL/GenBank/DDBJ whole genome shotgun (WGS) entry which is preliminary data.</text>
</comment>
<dbReference type="PANTHER" id="PTHR43441">
    <property type="entry name" value="RIBOSOMAL-PROTEIN-SERINE ACETYLTRANSFERASE"/>
    <property type="match status" value="1"/>
</dbReference>
<gene>
    <name evidence="3" type="ORF">ACEZDB_04655</name>
    <name evidence="2" type="ORF">ACEZDG_23420</name>
</gene>
<sequence>MTTPRPAPAPAVPAPPFRLAGHGLVLRDWTDQDVPAMTALFDDPEVARWTPLVDTEAARRYLVRSQEARSGGRRLQLAVTLDGRVPLGEVVLMLRDEQGEVELGYLIGALYRGQGLSARAVRLLTGFAYDSLGARRVVLRIAPANAPSIAVARTTGFELADEPPTVIHDPTGAEITLRLWEHLGAPGIRRPQPV</sequence>
<organism evidence="2 5">
    <name type="scientific">Streptacidiphilus alkalitolerans</name>
    <dbReference type="NCBI Taxonomy" id="3342712"/>
    <lineage>
        <taxon>Bacteria</taxon>
        <taxon>Bacillati</taxon>
        <taxon>Actinomycetota</taxon>
        <taxon>Actinomycetes</taxon>
        <taxon>Kitasatosporales</taxon>
        <taxon>Streptomycetaceae</taxon>
        <taxon>Streptacidiphilus</taxon>
    </lineage>
</organism>
<dbReference type="RefSeq" id="WP_380512719.1">
    <property type="nucleotide sequence ID" value="NZ_JBHEZX010000010.1"/>
</dbReference>
<dbReference type="PANTHER" id="PTHR43441:SF10">
    <property type="entry name" value="ACETYLTRANSFERASE"/>
    <property type="match status" value="1"/>
</dbReference>
<evidence type="ECO:0000313" key="2">
    <source>
        <dbReference type="EMBL" id="MFC1412222.1"/>
    </source>
</evidence>
<dbReference type="Gene3D" id="3.40.630.30">
    <property type="match status" value="1"/>
</dbReference>
<dbReference type="Proteomes" id="UP001592582">
    <property type="component" value="Unassembled WGS sequence"/>
</dbReference>
<dbReference type="EMBL" id="JBHEZY010000001">
    <property type="protein sequence ID" value="MFC1429948.1"/>
    <property type="molecule type" value="Genomic_DNA"/>
</dbReference>
<dbReference type="EC" id="2.3.-.-" evidence="2"/>
<dbReference type="EMBL" id="JBHEZX010000010">
    <property type="protein sequence ID" value="MFC1412222.1"/>
    <property type="molecule type" value="Genomic_DNA"/>
</dbReference>
<dbReference type="PROSITE" id="PS51186">
    <property type="entry name" value="GNAT"/>
    <property type="match status" value="1"/>
</dbReference>
<reference evidence="4 5" key="1">
    <citation type="submission" date="2024-09" db="EMBL/GenBank/DDBJ databases">
        <authorList>
            <person name="Lee S.D."/>
        </authorList>
    </citation>
    <scope>NUCLEOTIDE SEQUENCE [LARGE SCALE GENOMIC DNA]</scope>
    <source>
        <strain evidence="2 5">N1-1</strain>
        <strain evidence="3 4">N1-3</strain>
    </source>
</reference>
<dbReference type="InterPro" id="IPR051908">
    <property type="entry name" value="Ribosomal_N-acetyltransferase"/>
</dbReference>
<protein>
    <submittedName>
        <fullName evidence="2">GNAT family N-acetyltransferase</fullName>
        <ecNumber evidence="2">2.3.-.-</ecNumber>
    </submittedName>
</protein>
<evidence type="ECO:0000259" key="1">
    <source>
        <dbReference type="PROSITE" id="PS51186"/>
    </source>
</evidence>
<name>A0ABV6VF52_9ACTN</name>
<dbReference type="Proteomes" id="UP001592530">
    <property type="component" value="Unassembled WGS sequence"/>
</dbReference>
<dbReference type="Pfam" id="PF13302">
    <property type="entry name" value="Acetyltransf_3"/>
    <property type="match status" value="1"/>
</dbReference>
<evidence type="ECO:0000313" key="5">
    <source>
        <dbReference type="Proteomes" id="UP001592582"/>
    </source>
</evidence>